<protein>
    <submittedName>
        <fullName evidence="1">Ribosome hibernation protein YhbH</fullName>
    </submittedName>
</protein>
<dbReference type="Proteomes" id="UP000027616">
    <property type="component" value="Chromosome I"/>
</dbReference>
<dbReference type="NCBIfam" id="TIGR00741">
    <property type="entry name" value="yfiA"/>
    <property type="match status" value="1"/>
</dbReference>
<evidence type="ECO:0000313" key="1">
    <source>
        <dbReference type="EMBL" id="CDN30896.1"/>
    </source>
</evidence>
<dbReference type="HOGENOM" id="CLU_071472_5_2_10"/>
<dbReference type="OrthoDB" id="9808702at2"/>
<dbReference type="eggNOG" id="COG1544">
    <property type="taxonomic scope" value="Bacteria"/>
</dbReference>
<dbReference type="Pfam" id="PF02482">
    <property type="entry name" value="Ribosomal_S30AE"/>
    <property type="match status" value="1"/>
</dbReference>
<organism evidence="1 2">
    <name type="scientific">Mucinivorans hirudinis</name>
    <dbReference type="NCBI Taxonomy" id="1433126"/>
    <lineage>
        <taxon>Bacteria</taxon>
        <taxon>Pseudomonadati</taxon>
        <taxon>Bacteroidota</taxon>
        <taxon>Bacteroidia</taxon>
        <taxon>Bacteroidales</taxon>
        <taxon>Rikenellaceae</taxon>
        <taxon>Mucinivorans</taxon>
    </lineage>
</organism>
<proteinExistence type="predicted"/>
<dbReference type="STRING" id="1433126.BN938_0792"/>
<accession>A0A060R6W9</accession>
<dbReference type="KEGG" id="rbc:BN938_0792"/>
<dbReference type="InterPro" id="IPR003489">
    <property type="entry name" value="RHF/RaiA"/>
</dbReference>
<dbReference type="EMBL" id="HG934468">
    <property type="protein sequence ID" value="CDN30896.1"/>
    <property type="molecule type" value="Genomic_DNA"/>
</dbReference>
<sequence>MNVQIQSVKFDADKKLITYIEGKLAKLDRFDDTITSVDVFLKLDHDMEDGNKVATIVLDVKGAQLVAERRSRSFEDAVDGCFEALKTQIGKRKE</sequence>
<reference evidence="1 2" key="1">
    <citation type="journal article" date="2015" name="Genome Announc.">
        <title>Complete Genome Sequence of the Novel Leech Symbiont Mucinivorans hirudinis M3T.</title>
        <authorList>
            <person name="Nelson M.C."/>
            <person name="Bomar L."/>
            <person name="Graf J."/>
        </authorList>
    </citation>
    <scope>NUCLEOTIDE SEQUENCE [LARGE SCALE GENOMIC DNA]</scope>
    <source>
        <strain evidence="2">M3</strain>
    </source>
</reference>
<dbReference type="InterPro" id="IPR036567">
    <property type="entry name" value="RHF-like"/>
</dbReference>
<dbReference type="Gene3D" id="3.30.160.100">
    <property type="entry name" value="Ribosome hibernation promotion factor-like"/>
    <property type="match status" value="1"/>
</dbReference>
<name>A0A060R6W9_9BACT</name>
<keyword evidence="2" id="KW-1185">Reference proteome</keyword>
<dbReference type="PATRIC" id="fig|1433126.3.peg.794"/>
<evidence type="ECO:0000313" key="2">
    <source>
        <dbReference type="Proteomes" id="UP000027616"/>
    </source>
</evidence>
<dbReference type="SUPFAM" id="SSF69754">
    <property type="entry name" value="Ribosome binding protein Y (YfiA homologue)"/>
    <property type="match status" value="1"/>
</dbReference>
<gene>
    <name evidence="1" type="ORF">BN938_0792</name>
</gene>
<dbReference type="AlphaFoldDB" id="A0A060R6W9"/>